<dbReference type="AlphaFoldDB" id="A0A6C0H1J3"/>
<evidence type="ECO:0000256" key="1">
    <source>
        <dbReference type="SAM" id="MobiDB-lite"/>
    </source>
</evidence>
<evidence type="ECO:0000313" key="2">
    <source>
        <dbReference type="EMBL" id="QHT74287.1"/>
    </source>
</evidence>
<reference evidence="2" key="1">
    <citation type="journal article" date="2020" name="Nature">
        <title>Giant virus diversity and host interactions through global metagenomics.</title>
        <authorList>
            <person name="Schulz F."/>
            <person name="Roux S."/>
            <person name="Paez-Espino D."/>
            <person name="Jungbluth S."/>
            <person name="Walsh D.A."/>
            <person name="Denef V.J."/>
            <person name="McMahon K.D."/>
            <person name="Konstantinidis K.T."/>
            <person name="Eloe-Fadrosh E.A."/>
            <person name="Kyrpides N.C."/>
            <person name="Woyke T."/>
        </authorList>
    </citation>
    <scope>NUCLEOTIDE SEQUENCE</scope>
    <source>
        <strain evidence="2">GVMAG-M-3300023179-4</strain>
    </source>
</reference>
<accession>A0A6C0H1J3</accession>
<feature type="compositionally biased region" description="Low complexity" evidence="1">
    <location>
        <begin position="8"/>
        <end position="49"/>
    </location>
</feature>
<dbReference type="EMBL" id="MN739848">
    <property type="protein sequence ID" value="QHT74287.1"/>
    <property type="molecule type" value="Genomic_DNA"/>
</dbReference>
<organism evidence="2">
    <name type="scientific">viral metagenome</name>
    <dbReference type="NCBI Taxonomy" id="1070528"/>
    <lineage>
        <taxon>unclassified sequences</taxon>
        <taxon>metagenomes</taxon>
        <taxon>organismal metagenomes</taxon>
    </lineage>
</organism>
<protein>
    <submittedName>
        <fullName evidence="2">Uncharacterized protein</fullName>
    </submittedName>
</protein>
<feature type="region of interest" description="Disordered" evidence="1">
    <location>
        <begin position="1"/>
        <end position="82"/>
    </location>
</feature>
<sequence length="171" mass="19329">MNNNVETFLRSSNRSGGGFRSSSGASFRSSFKGGSYKSSSKQGSYRSPSNRSYNTSKLKPGPLRKDPSYRQKNYRQTSTTTTLGGTGGGPYWGWGFYPYYQYNYLYPIIDNVQVYPIGAYIPDDTLDSENKELKKESKKASKKESKKESKKASKKETENFSIIDLFSNLFK</sequence>
<name>A0A6C0H1J3_9ZZZZ</name>
<feature type="region of interest" description="Disordered" evidence="1">
    <location>
        <begin position="130"/>
        <end position="156"/>
    </location>
</feature>
<proteinExistence type="predicted"/>